<reference evidence="1 2" key="1">
    <citation type="submission" date="2014-07" db="EMBL/GenBank/DDBJ databases">
        <authorList>
            <person name="McCorrison J."/>
            <person name="Sanka R."/>
            <person name="Torralba M."/>
            <person name="Gillis M."/>
            <person name="Haft D.H."/>
            <person name="Methe B."/>
            <person name="Sutton G."/>
            <person name="Nelson K.E."/>
        </authorList>
    </citation>
    <scope>NUCLEOTIDE SEQUENCE [LARGE SCALE GENOMIC DNA]</scope>
    <source>
        <strain evidence="1 2">DNF00320</strain>
    </source>
</reference>
<accession>A0A096BJZ5</accession>
<evidence type="ECO:0000313" key="2">
    <source>
        <dbReference type="Proteomes" id="UP000029525"/>
    </source>
</evidence>
<evidence type="ECO:0000313" key="1">
    <source>
        <dbReference type="EMBL" id="KGF43032.1"/>
    </source>
</evidence>
<dbReference type="AlphaFoldDB" id="A0A096BJZ5"/>
<dbReference type="OrthoDB" id="881421at2"/>
<evidence type="ECO:0008006" key="3">
    <source>
        <dbReference type="Google" id="ProtNLM"/>
    </source>
</evidence>
<proteinExistence type="predicted"/>
<dbReference type="Proteomes" id="UP000029525">
    <property type="component" value="Unassembled WGS sequence"/>
</dbReference>
<gene>
    <name evidence="1" type="ORF">HMPREF0647_10585</name>
</gene>
<sequence length="143" mass="16400">MNKDFFIAITDRIKKSVSQINWVDADEAQLSLSERPPIAFPACLVDISYPACVTLSSGRQKVKARVELRIVFSLQRRTNAAAPLEVRQQALARFDTIQAVHEALQWWDGGNLFNPLRRISATPERRSDDLKVYKVIYETEFFD</sequence>
<organism evidence="1 2">
    <name type="scientific">Prevotella bivia DNF00320</name>
    <dbReference type="NCBI Taxonomy" id="1401068"/>
    <lineage>
        <taxon>Bacteria</taxon>
        <taxon>Pseudomonadati</taxon>
        <taxon>Bacteroidota</taxon>
        <taxon>Bacteroidia</taxon>
        <taxon>Bacteroidales</taxon>
        <taxon>Prevotellaceae</taxon>
        <taxon>Prevotella</taxon>
    </lineage>
</organism>
<name>A0A096BJZ5_9BACT</name>
<dbReference type="EMBL" id="JRNQ01000103">
    <property type="protein sequence ID" value="KGF43032.1"/>
    <property type="molecule type" value="Genomic_DNA"/>
</dbReference>
<comment type="caution">
    <text evidence="1">The sequence shown here is derived from an EMBL/GenBank/DDBJ whole genome shotgun (WGS) entry which is preliminary data.</text>
</comment>
<protein>
    <recommendedName>
        <fullName evidence="3">DUF3168 domain-containing protein</fullName>
    </recommendedName>
</protein>
<dbReference type="RefSeq" id="WP_036868619.1">
    <property type="nucleotide sequence ID" value="NZ_JRNQ01000103.1"/>
</dbReference>